<protein>
    <submittedName>
        <fullName evidence="3">Uncharacterized protein</fullName>
    </submittedName>
</protein>
<reference evidence="3 4" key="1">
    <citation type="submission" date="2018-10" db="EMBL/GenBank/DDBJ databases">
        <title>Complete genome sequence of Malassezia restricta CBS 7877.</title>
        <authorList>
            <person name="Morand S.C."/>
            <person name="Bertignac M."/>
            <person name="Iltis A."/>
            <person name="Kolder I."/>
            <person name="Pirovano W."/>
            <person name="Jourdain R."/>
            <person name="Clavaud C."/>
        </authorList>
    </citation>
    <scope>NUCLEOTIDE SEQUENCE [LARGE SCALE GENOMIC DNA]</scope>
    <source>
        <strain evidence="3 4">CBS 7877</strain>
    </source>
</reference>
<proteinExistence type="predicted"/>
<gene>
    <name evidence="3" type="ORF">DNF11_0301</name>
</gene>
<accession>A0A3G2RZN9</accession>
<sequence>MASTSASPTQRVQSHPLDTLSAEDMTTLPWTPRLGTSRSMHSLPSPPSSTQSARSVPTPGKTRRVRYVKTLQDASPRNVSRSEDVDHILAMCYNVSIGRIQRMAPVHKETLHAIAAKERICMELREELAREEAQLEELRSAWKRMTMRIGTHPPAHVPHRRPPPASPTAQSTRETSRIADHAKAAETWPDWRRIPSQLSNQFHAMMDQFQTADHDTGPSSSPTQDRAVRAGKARRFAASRTHTQDMLSITDELHPDILREKLSSGWHVLSQRLRDTTASFADLSTWAPDDPPPTSSQSSRASLPFSMEDTAFGTVSGLDAMHRAATAPSVLPLAEKRHAPAPEAHLRIV</sequence>
<keyword evidence="4" id="KW-1185">Reference proteome</keyword>
<evidence type="ECO:0000256" key="2">
    <source>
        <dbReference type="SAM" id="MobiDB-lite"/>
    </source>
</evidence>
<name>A0A3G2RZN9_MALR7</name>
<evidence type="ECO:0000256" key="1">
    <source>
        <dbReference type="SAM" id="Coils"/>
    </source>
</evidence>
<dbReference type="AlphaFoldDB" id="A0A3G2RZN9"/>
<feature type="compositionally biased region" description="Polar residues" evidence="2">
    <location>
        <begin position="1"/>
        <end position="13"/>
    </location>
</feature>
<dbReference type="VEuPathDB" id="FungiDB:DNF11_0301"/>
<dbReference type="Proteomes" id="UP000269793">
    <property type="component" value="Chromosome I"/>
</dbReference>
<dbReference type="EMBL" id="CP033148">
    <property type="protein sequence ID" value="AYO41251.1"/>
    <property type="molecule type" value="Genomic_DNA"/>
</dbReference>
<dbReference type="OrthoDB" id="3356136at2759"/>
<feature type="coiled-coil region" evidence="1">
    <location>
        <begin position="114"/>
        <end position="148"/>
    </location>
</feature>
<organism evidence="3 4">
    <name type="scientific">Malassezia restricta (strain ATCC 96810 / NBRC 103918 / CBS 7877)</name>
    <name type="common">Seborrheic dermatitis infection agent</name>
    <dbReference type="NCBI Taxonomy" id="425264"/>
    <lineage>
        <taxon>Eukaryota</taxon>
        <taxon>Fungi</taxon>
        <taxon>Dikarya</taxon>
        <taxon>Basidiomycota</taxon>
        <taxon>Ustilaginomycotina</taxon>
        <taxon>Malasseziomycetes</taxon>
        <taxon>Malasseziales</taxon>
        <taxon>Malasseziaceae</taxon>
        <taxon>Malassezia</taxon>
    </lineage>
</organism>
<keyword evidence="1" id="KW-0175">Coiled coil</keyword>
<feature type="compositionally biased region" description="Basic and acidic residues" evidence="2">
    <location>
        <begin position="174"/>
        <end position="193"/>
    </location>
</feature>
<feature type="compositionally biased region" description="Polar residues" evidence="2">
    <location>
        <begin position="34"/>
        <end position="55"/>
    </location>
</feature>
<evidence type="ECO:0000313" key="3">
    <source>
        <dbReference type="EMBL" id="AYO41251.1"/>
    </source>
</evidence>
<evidence type="ECO:0000313" key="4">
    <source>
        <dbReference type="Proteomes" id="UP000269793"/>
    </source>
</evidence>
<feature type="region of interest" description="Disordered" evidence="2">
    <location>
        <begin position="1"/>
        <end position="63"/>
    </location>
</feature>
<feature type="region of interest" description="Disordered" evidence="2">
    <location>
        <begin position="284"/>
        <end position="303"/>
    </location>
</feature>
<feature type="region of interest" description="Disordered" evidence="2">
    <location>
        <begin position="152"/>
        <end position="193"/>
    </location>
</feature>